<dbReference type="EMBL" id="PNBA02000013">
    <property type="protein sequence ID" value="KAG6404703.1"/>
    <property type="molecule type" value="Genomic_DNA"/>
</dbReference>
<dbReference type="Pfam" id="PF00481">
    <property type="entry name" value="PP2C"/>
    <property type="match status" value="2"/>
</dbReference>
<reference evidence="9" key="2">
    <citation type="submission" date="2020-08" db="EMBL/GenBank/DDBJ databases">
        <title>Plant Genome Project.</title>
        <authorList>
            <person name="Zhang R.-G."/>
        </authorList>
    </citation>
    <scope>NUCLEOTIDE SEQUENCE</scope>
    <source>
        <strain evidence="9">Huo1</strain>
        <tissue evidence="9">Leaf</tissue>
    </source>
</reference>
<keyword evidence="4" id="KW-0460">Magnesium</keyword>
<organism evidence="9">
    <name type="scientific">Salvia splendens</name>
    <name type="common">Scarlet sage</name>
    <dbReference type="NCBI Taxonomy" id="180675"/>
    <lineage>
        <taxon>Eukaryota</taxon>
        <taxon>Viridiplantae</taxon>
        <taxon>Streptophyta</taxon>
        <taxon>Embryophyta</taxon>
        <taxon>Tracheophyta</taxon>
        <taxon>Spermatophyta</taxon>
        <taxon>Magnoliopsida</taxon>
        <taxon>eudicotyledons</taxon>
        <taxon>Gunneridae</taxon>
        <taxon>Pentapetalae</taxon>
        <taxon>asterids</taxon>
        <taxon>lamiids</taxon>
        <taxon>Lamiales</taxon>
        <taxon>Lamiaceae</taxon>
        <taxon>Nepetoideae</taxon>
        <taxon>Mentheae</taxon>
        <taxon>Salviinae</taxon>
        <taxon>Salvia</taxon>
        <taxon>Salvia subgen. Calosphace</taxon>
        <taxon>core Calosphace</taxon>
    </lineage>
</organism>
<keyword evidence="6" id="KW-0904">Protein phosphatase</keyword>
<dbReference type="InterPro" id="IPR015655">
    <property type="entry name" value="PP2C"/>
</dbReference>
<dbReference type="PROSITE" id="PS01032">
    <property type="entry name" value="PPM_1"/>
    <property type="match status" value="1"/>
</dbReference>
<feature type="domain" description="PPM-type phosphatase" evidence="8">
    <location>
        <begin position="23"/>
        <end position="411"/>
    </location>
</feature>
<dbReference type="SMART" id="SM00332">
    <property type="entry name" value="PP2Cc"/>
    <property type="match status" value="1"/>
</dbReference>
<dbReference type="InterPro" id="IPR001932">
    <property type="entry name" value="PPM-type_phosphatase-like_dom"/>
</dbReference>
<comment type="caution">
    <text evidence="9">The sequence shown here is derived from an EMBL/GenBank/DDBJ whole genome shotgun (WGS) entry which is preliminary data.</text>
</comment>
<evidence type="ECO:0000256" key="6">
    <source>
        <dbReference type="RuleBase" id="RU003465"/>
    </source>
</evidence>
<dbReference type="GO" id="GO:0043169">
    <property type="term" value="F:cation binding"/>
    <property type="evidence" value="ECO:0007669"/>
    <property type="project" value="InterPro"/>
</dbReference>
<dbReference type="GO" id="GO:0004722">
    <property type="term" value="F:protein serine/threonine phosphatase activity"/>
    <property type="evidence" value="ECO:0007669"/>
    <property type="project" value="UniProtKB-EC"/>
</dbReference>
<comment type="cofactor">
    <cofactor evidence="1">
        <name>Mn(2+)</name>
        <dbReference type="ChEBI" id="CHEBI:29035"/>
    </cofactor>
</comment>
<protein>
    <recommendedName>
        <fullName evidence="3">protein-serine/threonine phosphatase</fullName>
        <ecNumber evidence="3">3.1.3.16</ecNumber>
    </recommendedName>
</protein>
<dbReference type="EC" id="3.1.3.16" evidence="3"/>
<evidence type="ECO:0000256" key="7">
    <source>
        <dbReference type="SAM" id="MobiDB-lite"/>
    </source>
</evidence>
<accession>A0A8X8X2X4</accession>
<feature type="compositionally biased region" description="Polar residues" evidence="7">
    <location>
        <begin position="514"/>
        <end position="526"/>
    </location>
</feature>
<dbReference type="PROSITE" id="PS51746">
    <property type="entry name" value="PPM_2"/>
    <property type="match status" value="1"/>
</dbReference>
<evidence type="ECO:0000256" key="1">
    <source>
        <dbReference type="ARBA" id="ARBA00001936"/>
    </source>
</evidence>
<dbReference type="PANTHER" id="PTHR47992">
    <property type="entry name" value="PROTEIN PHOSPHATASE"/>
    <property type="match status" value="1"/>
</dbReference>
<evidence type="ECO:0000256" key="4">
    <source>
        <dbReference type="ARBA" id="ARBA00022842"/>
    </source>
</evidence>
<evidence type="ECO:0000256" key="5">
    <source>
        <dbReference type="ARBA" id="ARBA00023211"/>
    </source>
</evidence>
<keyword evidence="6" id="KW-0378">Hydrolase</keyword>
<gene>
    <name evidence="9" type="ORF">SASPL_136956</name>
</gene>
<evidence type="ECO:0000313" key="9">
    <source>
        <dbReference type="EMBL" id="KAG6404703.1"/>
    </source>
</evidence>
<reference evidence="9" key="1">
    <citation type="submission" date="2018-01" db="EMBL/GenBank/DDBJ databases">
        <authorList>
            <person name="Mao J.F."/>
        </authorList>
    </citation>
    <scope>NUCLEOTIDE SEQUENCE</scope>
    <source>
        <strain evidence="9">Huo1</strain>
        <tissue evidence="9">Leaf</tissue>
    </source>
</reference>
<evidence type="ECO:0000259" key="8">
    <source>
        <dbReference type="PROSITE" id="PS51746"/>
    </source>
</evidence>
<dbReference type="Proteomes" id="UP000298416">
    <property type="component" value="Unassembled WGS sequence"/>
</dbReference>
<keyword evidence="10" id="KW-1185">Reference proteome</keyword>
<evidence type="ECO:0000313" key="10">
    <source>
        <dbReference type="Proteomes" id="UP000298416"/>
    </source>
</evidence>
<evidence type="ECO:0000256" key="2">
    <source>
        <dbReference type="ARBA" id="ARBA00001946"/>
    </source>
</evidence>
<dbReference type="InterPro" id="IPR000222">
    <property type="entry name" value="PP2C_BS"/>
</dbReference>
<name>A0A8X8X2X4_SALSN</name>
<comment type="similarity">
    <text evidence="6">Belongs to the PP2C family.</text>
</comment>
<dbReference type="AlphaFoldDB" id="A0A8X8X2X4"/>
<proteinExistence type="inferred from homology"/>
<evidence type="ECO:0000256" key="3">
    <source>
        <dbReference type="ARBA" id="ARBA00013081"/>
    </source>
</evidence>
<sequence>MLASIFKPANNIEYTEIRLGRHQWGDFSMAAVKSDHEVQSHSQVESGSMRLHPSSPYGTFVGIYDGHGGPNASEFIKNHLFEIVKRLTSDLGEMSSDVLDLSFLALEEQYTNLVQNESVAFPKLLSAGSSCLVGVVIEGRVYVANVGDSRAVLAQLPRNKQPVQLVREKVAELKLKAKQKLGLPSMQGQLVYMKQPIPWTWEQPPRPLSPPMEPRPIDLSYLDVNPYRRPKLNRDIKAIPLSTDHNVDLPSIRRELKELHPRYPMIVPYDHERKIYRVKGILRTSRSIGDVYLKSWEFNTRPDLAKEYKVDKKFEKPIILYNPALVDQELLPEDKFIIFASHGLWKYVADEEAVDMVLNSSRKGIAKKLLKKALRRWAMHAHKLSYRELKKLNITKRRLLHDDISVVVLFLDQKLIAGGRCNHLSLKAYEASSSQPDIGGASTSQQHKGKGKASSSQPDTGGASTSQQHKGKGKASTSQLHTGVASTSKQHADGDSSSTDRASSRSQPHIGEASISQTPTAISKSKTWPGFSRRRYET</sequence>
<dbReference type="CDD" id="cd00143">
    <property type="entry name" value="PP2Cc"/>
    <property type="match status" value="1"/>
</dbReference>
<feature type="region of interest" description="Disordered" evidence="7">
    <location>
        <begin position="433"/>
        <end position="538"/>
    </location>
</feature>
<comment type="cofactor">
    <cofactor evidence="2">
        <name>Mg(2+)</name>
        <dbReference type="ChEBI" id="CHEBI:18420"/>
    </cofactor>
</comment>
<feature type="compositionally biased region" description="Polar residues" evidence="7">
    <location>
        <begin position="453"/>
        <end position="468"/>
    </location>
</feature>
<dbReference type="OrthoDB" id="420076at2759"/>
<feature type="compositionally biased region" description="Polar residues" evidence="7">
    <location>
        <begin position="475"/>
        <end position="489"/>
    </location>
</feature>
<feature type="compositionally biased region" description="Polar residues" evidence="7">
    <location>
        <begin position="433"/>
        <end position="446"/>
    </location>
</feature>
<feature type="compositionally biased region" description="Low complexity" evidence="7">
    <location>
        <begin position="495"/>
        <end position="506"/>
    </location>
</feature>
<keyword evidence="5" id="KW-0464">Manganese</keyword>